<evidence type="ECO:0000256" key="5">
    <source>
        <dbReference type="PROSITE-ProRule" id="PRU01240"/>
    </source>
</evidence>
<protein>
    <recommendedName>
        <fullName evidence="11">Peptidase inhibitor I9</fullName>
    </recommendedName>
</protein>
<feature type="active site" description="Charge relay system" evidence="5">
    <location>
        <position position="213"/>
    </location>
</feature>
<dbReference type="InterPro" id="IPR036852">
    <property type="entry name" value="Peptidase_S8/S53_dom_sf"/>
</dbReference>
<dbReference type="PANTHER" id="PTHR43806:SF11">
    <property type="entry name" value="CEREVISIN-RELATED"/>
    <property type="match status" value="1"/>
</dbReference>
<evidence type="ECO:0000259" key="9">
    <source>
        <dbReference type="Pfam" id="PF05922"/>
    </source>
</evidence>
<dbReference type="Gene3D" id="3.30.70.80">
    <property type="entry name" value="Peptidase S8 propeptide/proteinase inhibitor I9"/>
    <property type="match status" value="1"/>
</dbReference>
<gene>
    <name evidence="10" type="ORF">Aca07nite_06160</name>
</gene>
<feature type="domain" description="Inhibitor I9" evidence="9">
    <location>
        <begin position="64"/>
        <end position="133"/>
    </location>
</feature>
<sequence length="424" mass="43484">MLTTERDTHLMFGNDARLAIRLTVAASAATAVVWGLTGPAAAAPAAPATGTISGAGVEGAIPGSFIVVMKAGAEAAGRAAAAHELTQRYGGRVEGDYLASVRGFHLRATADEARRLAADPSVDFVEQDAEISTAGRTAAPRTQTGKATAWGLDRLDQRKLPLSKSYTYKPATNVTAYVIDTGVRVGHKEFGGRASNGWDFVDDDKIANDCNGHGTHVAGTAGGTTYGVAKDVKLVALKVLGCDGFGSYADFIAAVDWVTENAKLPAVANMSLGGPLSKALDTAVKRSIDRGVTYAIAGGNDGKNACKASPAATPEAITVGAVDRRDARASFSNYGTCLDLFAPGVNITSAGKASNTNVATMSGTSMAAPHVAGAAALVLGAHPDWTPRQVRDDLVAHAGSGLVRNPGKGSPNRLLYTGHLNTAR</sequence>
<dbReference type="CDD" id="cd04077">
    <property type="entry name" value="Peptidases_S8_PCSK9_ProteinaseK_like"/>
    <property type="match status" value="1"/>
</dbReference>
<dbReference type="SUPFAM" id="SSF52743">
    <property type="entry name" value="Subtilisin-like"/>
    <property type="match status" value="1"/>
</dbReference>
<dbReference type="InterPro" id="IPR050131">
    <property type="entry name" value="Peptidase_S8_subtilisin-like"/>
</dbReference>
<organism evidence="10">
    <name type="scientific">Actinoplanes campanulatus</name>
    <dbReference type="NCBI Taxonomy" id="113559"/>
    <lineage>
        <taxon>Bacteria</taxon>
        <taxon>Bacillati</taxon>
        <taxon>Actinomycetota</taxon>
        <taxon>Actinomycetes</taxon>
        <taxon>Micromonosporales</taxon>
        <taxon>Micromonosporaceae</taxon>
        <taxon>Actinoplanes</taxon>
    </lineage>
</organism>
<evidence type="ECO:0000259" key="8">
    <source>
        <dbReference type="Pfam" id="PF00082"/>
    </source>
</evidence>
<dbReference type="InterPro" id="IPR000209">
    <property type="entry name" value="Peptidase_S8/S53_dom"/>
</dbReference>
<dbReference type="InterPro" id="IPR023828">
    <property type="entry name" value="Peptidase_S8_Ser-AS"/>
</dbReference>
<feature type="region of interest" description="Disordered" evidence="7">
    <location>
        <begin position="401"/>
        <end position="424"/>
    </location>
</feature>
<evidence type="ECO:0000256" key="3">
    <source>
        <dbReference type="ARBA" id="ARBA00022801"/>
    </source>
</evidence>
<comment type="similarity">
    <text evidence="1 5 6">Belongs to the peptidase S8 family.</text>
</comment>
<feature type="active site" description="Charge relay system" evidence="5">
    <location>
        <position position="180"/>
    </location>
</feature>
<feature type="domain" description="Peptidase S8/S53" evidence="8">
    <location>
        <begin position="176"/>
        <end position="398"/>
    </location>
</feature>
<evidence type="ECO:0000256" key="2">
    <source>
        <dbReference type="ARBA" id="ARBA00022670"/>
    </source>
</evidence>
<dbReference type="PROSITE" id="PS00138">
    <property type="entry name" value="SUBTILASE_SER"/>
    <property type="match status" value="1"/>
</dbReference>
<keyword evidence="3 5" id="KW-0378">Hydrolase</keyword>
<evidence type="ECO:0008006" key="11">
    <source>
        <dbReference type="Google" id="ProtNLM"/>
    </source>
</evidence>
<dbReference type="PROSITE" id="PS51892">
    <property type="entry name" value="SUBTILASE"/>
    <property type="match status" value="1"/>
</dbReference>
<name>A0ABQ3WBQ3_9ACTN</name>
<keyword evidence="4 5" id="KW-0720">Serine protease</keyword>
<dbReference type="InterPro" id="IPR037045">
    <property type="entry name" value="S8pro/Inhibitor_I9_sf"/>
</dbReference>
<dbReference type="SUPFAM" id="SSF54897">
    <property type="entry name" value="Protease propeptides/inhibitors"/>
    <property type="match status" value="1"/>
</dbReference>
<evidence type="ECO:0000256" key="4">
    <source>
        <dbReference type="ARBA" id="ARBA00022825"/>
    </source>
</evidence>
<comment type="caution">
    <text evidence="10">The sequence shown here is derived from an EMBL/GenBank/DDBJ whole genome shotgun (WGS) entry which is preliminary data.</text>
</comment>
<dbReference type="PROSITE" id="PS00137">
    <property type="entry name" value="SUBTILASE_HIS"/>
    <property type="match status" value="1"/>
</dbReference>
<feature type="active site" description="Charge relay system" evidence="5">
    <location>
        <position position="365"/>
    </location>
</feature>
<dbReference type="Pfam" id="PF05922">
    <property type="entry name" value="Inhibitor_I9"/>
    <property type="match status" value="1"/>
</dbReference>
<evidence type="ECO:0000256" key="6">
    <source>
        <dbReference type="RuleBase" id="RU003355"/>
    </source>
</evidence>
<evidence type="ECO:0000256" key="7">
    <source>
        <dbReference type="SAM" id="MobiDB-lite"/>
    </source>
</evidence>
<accession>A0ABQ3WBQ3</accession>
<dbReference type="Gene3D" id="3.40.50.200">
    <property type="entry name" value="Peptidase S8/S53 domain"/>
    <property type="match status" value="1"/>
</dbReference>
<dbReference type="InterPro" id="IPR023827">
    <property type="entry name" value="Peptidase_S8_Asp-AS"/>
</dbReference>
<dbReference type="InterPro" id="IPR015500">
    <property type="entry name" value="Peptidase_S8_subtilisin-rel"/>
</dbReference>
<dbReference type="Pfam" id="PF00082">
    <property type="entry name" value="Peptidase_S8"/>
    <property type="match status" value="1"/>
</dbReference>
<dbReference type="EMBL" id="BOMF01000010">
    <property type="protein sequence ID" value="GID43341.1"/>
    <property type="molecule type" value="Genomic_DNA"/>
</dbReference>
<dbReference type="PRINTS" id="PR00723">
    <property type="entry name" value="SUBTILISIN"/>
</dbReference>
<proteinExistence type="inferred from homology"/>
<dbReference type="PROSITE" id="PS00136">
    <property type="entry name" value="SUBTILASE_ASP"/>
    <property type="match status" value="1"/>
</dbReference>
<dbReference type="PANTHER" id="PTHR43806">
    <property type="entry name" value="PEPTIDASE S8"/>
    <property type="match status" value="1"/>
</dbReference>
<evidence type="ECO:0000313" key="10">
    <source>
        <dbReference type="EMBL" id="GID43341.1"/>
    </source>
</evidence>
<evidence type="ECO:0000256" key="1">
    <source>
        <dbReference type="ARBA" id="ARBA00011073"/>
    </source>
</evidence>
<dbReference type="InterPro" id="IPR022398">
    <property type="entry name" value="Peptidase_S8_His-AS"/>
</dbReference>
<dbReference type="InterPro" id="IPR010259">
    <property type="entry name" value="S8pro/Inhibitor_I9"/>
</dbReference>
<dbReference type="InterPro" id="IPR034193">
    <property type="entry name" value="PCSK9_ProteinaseK-like"/>
</dbReference>
<reference evidence="10" key="1">
    <citation type="submission" date="2021-01" db="EMBL/GenBank/DDBJ databases">
        <title>Whole genome shotgun sequence of Actinoplanes capillaceus NBRC 16408.</title>
        <authorList>
            <person name="Komaki H."/>
            <person name="Tamura T."/>
        </authorList>
    </citation>
    <scope>NUCLEOTIDE SEQUENCE [LARGE SCALE GENOMIC DNA]</scope>
    <source>
        <strain evidence="10">NBRC 16408</strain>
    </source>
</reference>
<keyword evidence="2 5" id="KW-0645">Protease</keyword>